<dbReference type="FunFam" id="2.30.30.140:FF:000018">
    <property type="entry name" value="Serine/threonine-protein kinase 31"/>
    <property type="match status" value="1"/>
</dbReference>
<keyword evidence="9" id="KW-1185">Reference proteome</keyword>
<dbReference type="SUPFAM" id="SSF63748">
    <property type="entry name" value="Tudor/PWWP/MBT"/>
    <property type="match status" value="1"/>
</dbReference>
<dbReference type="SMART" id="SM00318">
    <property type="entry name" value="SNc"/>
    <property type="match status" value="4"/>
</dbReference>
<dbReference type="GO" id="GO:0031047">
    <property type="term" value="P:regulatory ncRNA-mediated gene silencing"/>
    <property type="evidence" value="ECO:0007669"/>
    <property type="project" value="UniProtKB-UniRule"/>
</dbReference>
<dbReference type="SUPFAM" id="SSF50199">
    <property type="entry name" value="Staphylococcal nuclease"/>
    <property type="match status" value="5"/>
</dbReference>
<sequence length="863" mass="92249">MSFIAKVKHVPSTDTLVLVPGNYTKPFPPAPERTLTLSFIRTPSWQTHEAGAYEVREYLRALLLGKEVKFRVFGKAATREFGDVATPLFASLAEHLVAKGYAKVKEDARPQSDTEEELLTSLEAAENKAKLELLGVWALPKKGTGFANLTVLTAPTDEAVAKSRKLPLTATVEKVISGDRIIVRIIVNRTTHILTPVLIAGIRCPRTGETPEPNANEAAHFVATRLLGRQVQVGLVGANQTGTPVAIVLHPAGNVAEKLLAAGYAEVADWQSSMIGSEAMGLLRRAEAQAKRVTAPKATTKTSGAPLAPGKTVTATVARVVSSDTLLIRLDDDSEHTVQLASIKAPRASNPATAPYVPTAREYVRKLAIGKTVDVCVEATRTPNEALGLDARPLVSVTLAGADLSATVVRAGFATVIRHNKQTVDERAAAWDLLLELETEATAAKAGLHSGKPPAAERIVDASESVARAKTFVNSFATRSPAVVEHVLSATRLRLAVRGGVKLTLLLGGLQSAGASTGPNAGLAFATKKLLQREVQFEAYGTDKVGGFIGNLYLTGQKAPFQVNLLSQGLVRTHEFSLSQNPAASEMAAAEDAAHAARKGLWADFEEPKEVPKVETVAATQFLDIKVTDISLSGTISFQLDDAASVTKFKGFTQEFNSYNSQPAVSSLIQSADLLTSPVNLASAGTTPKKGDVVSAKFAENGKYYRARVLAVDPSGKFLVQHIDFGNTDTVKLDALRYLPRKFGVAALASQARSARLAHVKLPPNKPTDYLTDALYALEDLCMDKKVVAAAVPIRQEVEFEVVLYDASKIGDASHSINKDLVAEGFGIVKGDGKEAKELRVVQDQARGERLGCWEFGDVDEEE</sequence>
<dbReference type="GO" id="GO:0006402">
    <property type="term" value="P:mRNA catabolic process"/>
    <property type="evidence" value="ECO:0007669"/>
    <property type="project" value="UniProtKB-UniRule"/>
</dbReference>
<dbReference type="SMART" id="SM00333">
    <property type="entry name" value="TUDOR"/>
    <property type="match status" value="1"/>
</dbReference>
<feature type="domain" description="TNase-like" evidence="7">
    <location>
        <begin position="166"/>
        <end position="292"/>
    </location>
</feature>
<dbReference type="Proteomes" id="UP000094336">
    <property type="component" value="Unassembled WGS sequence"/>
</dbReference>
<name>A0A1E3QJZ7_9ASCO</name>
<dbReference type="Pfam" id="PF00565">
    <property type="entry name" value="SNase"/>
    <property type="match status" value="4"/>
</dbReference>
<proteinExistence type="predicted"/>
<keyword evidence="3" id="KW-0677">Repeat</keyword>
<evidence type="ECO:0000256" key="1">
    <source>
        <dbReference type="ARBA" id="ARBA00004496"/>
    </source>
</evidence>
<dbReference type="GO" id="GO:0003723">
    <property type="term" value="F:RNA binding"/>
    <property type="evidence" value="ECO:0007669"/>
    <property type="project" value="UniProtKB-UniRule"/>
</dbReference>
<dbReference type="InterPro" id="IPR003029">
    <property type="entry name" value="S1_domain"/>
</dbReference>
<dbReference type="Pfam" id="PF00567">
    <property type="entry name" value="TUDOR"/>
    <property type="match status" value="1"/>
</dbReference>
<dbReference type="PIRSF" id="PIRSF017179">
    <property type="entry name" value="RISC-Tudor-SN"/>
    <property type="match status" value="1"/>
</dbReference>
<dbReference type="EMBL" id="KV454437">
    <property type="protein sequence ID" value="ODQ78011.1"/>
    <property type="molecule type" value="Genomic_DNA"/>
</dbReference>
<dbReference type="AlphaFoldDB" id="A0A1E3QJZ7"/>
<dbReference type="Gene3D" id="2.40.50.90">
    <property type="match status" value="5"/>
</dbReference>
<dbReference type="GO" id="GO:0005634">
    <property type="term" value="C:nucleus"/>
    <property type="evidence" value="ECO:0007669"/>
    <property type="project" value="TreeGrafter"/>
</dbReference>
<evidence type="ECO:0000259" key="6">
    <source>
        <dbReference type="PROSITE" id="PS50304"/>
    </source>
</evidence>
<feature type="domain" description="TNase-like" evidence="7">
    <location>
        <begin position="311"/>
        <end position="451"/>
    </location>
</feature>
<dbReference type="PROSITE" id="PS50830">
    <property type="entry name" value="TNASE_3"/>
    <property type="match status" value="3"/>
</dbReference>
<dbReference type="PANTHER" id="PTHR12302">
    <property type="entry name" value="EBNA2 BINDING PROTEIN P100"/>
    <property type="match status" value="1"/>
</dbReference>
<feature type="domain" description="TNase-like" evidence="7">
    <location>
        <begin position="1"/>
        <end position="139"/>
    </location>
</feature>
<evidence type="ECO:0000259" key="7">
    <source>
        <dbReference type="PROSITE" id="PS50830"/>
    </source>
</evidence>
<evidence type="ECO:0000256" key="4">
    <source>
        <dbReference type="PIRNR" id="PIRNR017179"/>
    </source>
</evidence>
<dbReference type="STRING" id="984486.A0A1E3QJZ7"/>
<evidence type="ECO:0000313" key="8">
    <source>
        <dbReference type="EMBL" id="ODQ78011.1"/>
    </source>
</evidence>
<dbReference type="GO" id="GO:0031332">
    <property type="term" value="C:RNAi effector complex"/>
    <property type="evidence" value="ECO:0007669"/>
    <property type="project" value="InterPro"/>
</dbReference>
<evidence type="ECO:0000259" key="5">
    <source>
        <dbReference type="PROSITE" id="PS50126"/>
    </source>
</evidence>
<keyword evidence="2 4" id="KW-0963">Cytoplasm</keyword>
<evidence type="ECO:0000313" key="9">
    <source>
        <dbReference type="Proteomes" id="UP000094336"/>
    </source>
</evidence>
<dbReference type="InterPro" id="IPR016071">
    <property type="entry name" value="Staphylococal_nuclease_OB-fold"/>
</dbReference>
<dbReference type="RefSeq" id="XP_018983339.1">
    <property type="nucleotide sequence ID" value="XM_019127223.1"/>
</dbReference>
<evidence type="ECO:0000256" key="3">
    <source>
        <dbReference type="ARBA" id="ARBA00022737"/>
    </source>
</evidence>
<dbReference type="InterPro" id="IPR002999">
    <property type="entry name" value="Tudor"/>
</dbReference>
<dbReference type="GO" id="GO:0004518">
    <property type="term" value="F:nuclease activity"/>
    <property type="evidence" value="ECO:0007669"/>
    <property type="project" value="TreeGrafter"/>
</dbReference>
<gene>
    <name evidence="8" type="ORF">BABINDRAFT_14986</name>
</gene>
<accession>A0A1E3QJZ7</accession>
<protein>
    <submittedName>
        <fullName evidence="8">Uncharacterized protein</fullName>
    </submittedName>
</protein>
<dbReference type="OrthoDB" id="10023235at2759"/>
<dbReference type="GO" id="GO:0005829">
    <property type="term" value="C:cytosol"/>
    <property type="evidence" value="ECO:0007669"/>
    <property type="project" value="UniProtKB-UniRule"/>
</dbReference>
<feature type="domain" description="S1 motif" evidence="5">
    <location>
        <begin position="310"/>
        <end position="392"/>
    </location>
</feature>
<comment type="subcellular location">
    <subcellularLocation>
        <location evidence="1 4">Cytoplasm</location>
    </subcellularLocation>
</comment>
<feature type="domain" description="Tudor" evidence="6">
    <location>
        <begin position="687"/>
        <end position="746"/>
    </location>
</feature>
<reference evidence="9" key="1">
    <citation type="submission" date="2016-05" db="EMBL/GenBank/DDBJ databases">
        <title>Comparative genomics of biotechnologically important yeasts.</title>
        <authorList>
            <consortium name="DOE Joint Genome Institute"/>
            <person name="Riley R."/>
            <person name="Haridas S."/>
            <person name="Wolfe K.H."/>
            <person name="Lopes M.R."/>
            <person name="Hittinger C.T."/>
            <person name="Goker M."/>
            <person name="Salamov A."/>
            <person name="Wisecaver J."/>
            <person name="Long T.M."/>
            <person name="Aerts A.L."/>
            <person name="Barry K."/>
            <person name="Choi C."/>
            <person name="Clum A."/>
            <person name="Coughlan A.Y."/>
            <person name="Deshpande S."/>
            <person name="Douglass A.P."/>
            <person name="Hanson S.J."/>
            <person name="Klenk H.-P."/>
            <person name="Labutti K."/>
            <person name="Lapidus A."/>
            <person name="Lindquist E."/>
            <person name="Lipzen A."/>
            <person name="Meier-Kolthoff J.P."/>
            <person name="Ohm R.A."/>
            <person name="Otillar R.P."/>
            <person name="Pangilinan J."/>
            <person name="Peng Y."/>
            <person name="Rokas A."/>
            <person name="Rosa C.A."/>
            <person name="Scheuner C."/>
            <person name="Sibirny A.A."/>
            <person name="Slot J.C."/>
            <person name="Stielow J.B."/>
            <person name="Sun H."/>
            <person name="Kurtzman C.P."/>
            <person name="Blackwell M."/>
            <person name="Grigoriev I.V."/>
            <person name="Jeffries T.W."/>
        </authorList>
    </citation>
    <scope>NUCLEOTIDE SEQUENCE [LARGE SCALE GENOMIC DNA]</scope>
    <source>
        <strain evidence="9">NRRL Y-12698</strain>
    </source>
</reference>
<dbReference type="Gene3D" id="2.30.30.140">
    <property type="match status" value="1"/>
</dbReference>
<dbReference type="GeneID" id="30145076"/>
<dbReference type="InterPro" id="IPR016685">
    <property type="entry name" value="Silence_cplx_Nase-comp_TudorSN"/>
</dbReference>
<dbReference type="PANTHER" id="PTHR12302:SF2">
    <property type="entry name" value="STAPHYLOCOCCAL NUCLEASE DOMAIN-CONTAINING PROTEIN 1"/>
    <property type="match status" value="1"/>
</dbReference>
<organism evidence="8 9">
    <name type="scientific">Babjeviella inositovora NRRL Y-12698</name>
    <dbReference type="NCBI Taxonomy" id="984486"/>
    <lineage>
        <taxon>Eukaryota</taxon>
        <taxon>Fungi</taxon>
        <taxon>Dikarya</taxon>
        <taxon>Ascomycota</taxon>
        <taxon>Saccharomycotina</taxon>
        <taxon>Pichiomycetes</taxon>
        <taxon>Serinales incertae sedis</taxon>
        <taxon>Babjeviella</taxon>
    </lineage>
</organism>
<evidence type="ECO:0000256" key="2">
    <source>
        <dbReference type="ARBA" id="ARBA00022490"/>
    </source>
</evidence>
<dbReference type="InterPro" id="IPR035437">
    <property type="entry name" value="SNase_OB-fold_sf"/>
</dbReference>
<dbReference type="PROSITE" id="PS50126">
    <property type="entry name" value="S1"/>
    <property type="match status" value="1"/>
</dbReference>
<dbReference type="PROSITE" id="PS50304">
    <property type="entry name" value="TUDOR"/>
    <property type="match status" value="1"/>
</dbReference>